<evidence type="ECO:0000259" key="1">
    <source>
        <dbReference type="Pfam" id="PF03992"/>
    </source>
</evidence>
<gene>
    <name evidence="2" type="ORF">ACOF00016_LOCUS11530</name>
</gene>
<sequence length="117" mass="13653">MNRFFVKESCILLFEERWAERNSKLPQQPGFVSFSLLRNLHRQSSDIATESLSLDHYNYASCTIWASHEHWLGWRNGAGRYSHSHDKTRTPVSTWMHRKATPVFWDGIDTIMSPTGV</sequence>
<organism evidence="2">
    <name type="scientific">Amphora coffeiformis</name>
    <dbReference type="NCBI Taxonomy" id="265554"/>
    <lineage>
        <taxon>Eukaryota</taxon>
        <taxon>Sar</taxon>
        <taxon>Stramenopiles</taxon>
        <taxon>Ochrophyta</taxon>
        <taxon>Bacillariophyta</taxon>
        <taxon>Bacillariophyceae</taxon>
        <taxon>Bacillariophycidae</taxon>
        <taxon>Thalassiophysales</taxon>
        <taxon>Catenulaceae</taxon>
        <taxon>Amphora</taxon>
    </lineage>
</organism>
<dbReference type="PANTHER" id="PTHR34474:SF2">
    <property type="entry name" value="SIGNAL TRANSDUCTION PROTEIN TRAP"/>
    <property type="match status" value="1"/>
</dbReference>
<dbReference type="AlphaFoldDB" id="A0A7S3L8B7"/>
<dbReference type="SUPFAM" id="SSF54909">
    <property type="entry name" value="Dimeric alpha+beta barrel"/>
    <property type="match status" value="1"/>
</dbReference>
<name>A0A7S3L8B7_9STRA</name>
<dbReference type="InterPro" id="IPR007138">
    <property type="entry name" value="ABM_dom"/>
</dbReference>
<dbReference type="PANTHER" id="PTHR34474">
    <property type="entry name" value="SIGNAL TRANSDUCTION PROTEIN TRAP"/>
    <property type="match status" value="1"/>
</dbReference>
<dbReference type="InterPro" id="IPR050404">
    <property type="entry name" value="Heme-degrading_MO"/>
</dbReference>
<reference evidence="2" key="1">
    <citation type="submission" date="2021-01" db="EMBL/GenBank/DDBJ databases">
        <authorList>
            <person name="Corre E."/>
            <person name="Pelletier E."/>
            <person name="Niang G."/>
            <person name="Scheremetjew M."/>
            <person name="Finn R."/>
            <person name="Kale V."/>
            <person name="Holt S."/>
            <person name="Cochrane G."/>
            <person name="Meng A."/>
            <person name="Brown T."/>
            <person name="Cohen L."/>
        </authorList>
    </citation>
    <scope>NUCLEOTIDE SEQUENCE</scope>
    <source>
        <strain evidence="2">CCMP127</strain>
    </source>
</reference>
<proteinExistence type="predicted"/>
<dbReference type="Gene3D" id="3.30.70.100">
    <property type="match status" value="1"/>
</dbReference>
<feature type="domain" description="ABM" evidence="1">
    <location>
        <begin position="1"/>
        <end position="77"/>
    </location>
</feature>
<dbReference type="Pfam" id="PF03992">
    <property type="entry name" value="ABM"/>
    <property type="match status" value="1"/>
</dbReference>
<evidence type="ECO:0000313" key="2">
    <source>
        <dbReference type="EMBL" id="CAE0414287.1"/>
    </source>
</evidence>
<protein>
    <recommendedName>
        <fullName evidence="1">ABM domain-containing protein</fullName>
    </recommendedName>
</protein>
<dbReference type="EMBL" id="HBIM01014372">
    <property type="protein sequence ID" value="CAE0414287.1"/>
    <property type="molecule type" value="Transcribed_RNA"/>
</dbReference>
<accession>A0A7S3L8B7</accession>
<dbReference type="InterPro" id="IPR011008">
    <property type="entry name" value="Dimeric_a/b-barrel"/>
</dbReference>